<dbReference type="InterPro" id="IPR023827">
    <property type="entry name" value="Peptidase_S8_Asp-AS"/>
</dbReference>
<dbReference type="Pfam" id="PF13620">
    <property type="entry name" value="CarboxypepD_reg"/>
    <property type="match status" value="3"/>
</dbReference>
<evidence type="ECO:0000256" key="3">
    <source>
        <dbReference type="ARBA" id="ARBA00022801"/>
    </source>
</evidence>
<keyword evidence="4 6" id="KW-0720">Serine protease</keyword>
<dbReference type="Gene3D" id="2.60.40.10">
    <property type="entry name" value="Immunoglobulins"/>
    <property type="match status" value="4"/>
</dbReference>
<sequence>MTDTRERITAALLSLLLVVSLVAITGSGLAGTAVATDGIDAQSLETDTAAPTIDPAIEDANGTTEVYLTFDQYDGALSADRERAIAQLKDHAESSQATAKRQLGARSGVEVINSYWITNTVRASIDTTSVTASELATIDGVRSITAKPEYRVPDTAARPAAEPDSDEFTYGLEQINATETWDEFDATGEDVKVAVLDTGFDVSHPDLDLYTEDEDDPTYPGGWVEIGPDGEPVEGSEPHDTQSHGTHVGGTIGAAAPDDNETPAYGVAPDVDLQHALVLPGGSSANSDPIAGFEYVIEEMDTDVVSMSFGAGCGPFGPVYQDAWIPAIQNANDVGVVAVTSAGNSGEGCVGSPANIYDSFSIGASNEAGTIADFSSGGTVAADNWEEPDPEWPDEWVKPDVSAPGADVLSAVPGGGHERYSGTSMAAPHVSGAIALMLSANDDLSDEEIESTLEETAWKPADAPDEKDVRYGHGIIDVRAAVAEVGGAALEYELGDVDRDESLTVRDVRLTQQYLQDKTPEPFSEDLGDLNRDGEVTTTDLNLLQRKVLGSLDEGEIAVTGFDVPDNVDKGEPLEVTVDLTNPGEEGAVQKVSLQLSDDPAEPGDGETVATEVVDMAPEGVDEPIGSPSETTITFEVDTDDLRSGAYAVTVTTEDDEATEEFTYLASQFDVSSLDAPDEANSGENVTINATVENVGNVEDTQSVEYRFGDLDETLLEESVTLAPGAETTVSFAADTENVSAGTYEHGVFTDDDAATGNITILEPFFDVEIADAPDRLEPGDAYTVTAGVENTGDAPGTQRVTYDVVRERTEVAVVDSKAGTESVRAALDDRNVDGDRDDLADAADELSATLQGELDDSYNVSPLGADELLASVDAYDVFVVNDFGDADVEAFLDTLADDQAVVFLENWGADSTAITDRSDVTGDPAAVDIADSGSPPVELDITADHALFDGIADEGESVEIHDATFADRAWFDDYSGDAIADVGAGSPDGAAVGVGQDGDHVLLASFGRTQFVADGDFTDDANAILANAVTYVDDPLEASVERTTTEVSLDPGESSTVEFSAVLEDLDPELEWAHAVESEDDAVRTPFALGAQLGTVAGTVSDDTTGSPVANATVELERDDETYVGVTDADGTYAVEDVPAGEYTLTVAATGYEAVTDTVTVLENETVTKHVELRATAATMSGQVTASDDGTPVANVTVAAENDDGEVFEATTDANGTYALTDVSAGTYVVDVADTPPGYRPEKIVTVAPGEHVTGVDFEIERTPGTIDGYVTNAAGVPIADATVADADGGAFSVTTDENGSYEIDGLAPGRYALRAAADGYDDSTIEFVDVEPGATATANLTLGTYFEVSDLEAPETATQGETIVVNATITNTGDRTDTRTAFYFPPGTDFGTDVVDYRPELSETVTLDGGESTTVEFTYEIPEDDEPGEYEHGVSADEVASTTITIEESEAGEPEPAYFAVSDVDGPAAANAGDAITVDATITNTGDEADEQDVYLFWNVTSPALETDEQSPADRRESVGIDSAATVALEGGESAVVSLTHEIDADTDPGSYRYSVSTLQDLATDGLTVEAADDATILPIRADGSADPIRG</sequence>
<gene>
    <name evidence="9" type="ORF">SAMN04489841_1990</name>
</gene>
<evidence type="ECO:0000256" key="4">
    <source>
        <dbReference type="ARBA" id="ARBA00022825"/>
    </source>
</evidence>
<dbReference type="GO" id="GO:0004180">
    <property type="term" value="F:carboxypeptidase activity"/>
    <property type="evidence" value="ECO:0007669"/>
    <property type="project" value="UniProtKB-KW"/>
</dbReference>
<dbReference type="Gene3D" id="3.40.50.200">
    <property type="entry name" value="Peptidase S8/S53 domain"/>
    <property type="match status" value="1"/>
</dbReference>
<dbReference type="Gene3D" id="1.10.1330.10">
    <property type="entry name" value="Dockerin domain"/>
    <property type="match status" value="1"/>
</dbReference>
<feature type="active site" description="Charge relay system" evidence="5 6">
    <location>
        <position position="197"/>
    </location>
</feature>
<dbReference type="Gene3D" id="2.60.40.1120">
    <property type="entry name" value="Carboxypeptidase-like, regulatory domain"/>
    <property type="match status" value="3"/>
</dbReference>
<dbReference type="PANTHER" id="PTHR43806:SF11">
    <property type="entry name" value="CEREVISIN-RELATED"/>
    <property type="match status" value="1"/>
</dbReference>
<dbReference type="SUPFAM" id="SSF49478">
    <property type="entry name" value="Cna protein B-type domain"/>
    <property type="match status" value="1"/>
</dbReference>
<dbReference type="PROSITE" id="PS00018">
    <property type="entry name" value="EF_HAND_1"/>
    <property type="match status" value="1"/>
</dbReference>
<dbReference type="SUPFAM" id="SSF52743">
    <property type="entry name" value="Subtilisin-like"/>
    <property type="match status" value="1"/>
</dbReference>
<dbReference type="InterPro" id="IPR015500">
    <property type="entry name" value="Peptidase_S8_subtilisin-rel"/>
</dbReference>
<organism evidence="9 10">
    <name type="scientific">Natrinema salaciae</name>
    <dbReference type="NCBI Taxonomy" id="1186196"/>
    <lineage>
        <taxon>Archaea</taxon>
        <taxon>Methanobacteriati</taxon>
        <taxon>Methanobacteriota</taxon>
        <taxon>Stenosarchaea group</taxon>
        <taxon>Halobacteria</taxon>
        <taxon>Halobacteriales</taxon>
        <taxon>Natrialbaceae</taxon>
        <taxon>Natrinema</taxon>
    </lineage>
</organism>
<dbReference type="GO" id="GO:0000272">
    <property type="term" value="P:polysaccharide catabolic process"/>
    <property type="evidence" value="ECO:0007669"/>
    <property type="project" value="InterPro"/>
</dbReference>
<feature type="active site" description="Charge relay system" evidence="5 6">
    <location>
        <position position="424"/>
    </location>
</feature>
<dbReference type="SUPFAM" id="SSF49452">
    <property type="entry name" value="Starch-binding domain-like"/>
    <property type="match status" value="2"/>
</dbReference>
<accession>A0A1H9GTF8</accession>
<dbReference type="PROSITE" id="PS51892">
    <property type="entry name" value="SUBTILASE"/>
    <property type="match status" value="1"/>
</dbReference>
<evidence type="ECO:0000256" key="6">
    <source>
        <dbReference type="PROSITE-ProRule" id="PRU01240"/>
    </source>
</evidence>
<dbReference type="PROSITE" id="PS00136">
    <property type="entry name" value="SUBTILASE_ASP"/>
    <property type="match status" value="1"/>
</dbReference>
<proteinExistence type="inferred from homology"/>
<dbReference type="PRINTS" id="PR00723">
    <property type="entry name" value="SUBTILISIN"/>
</dbReference>
<dbReference type="EMBL" id="FOFD01000002">
    <property type="protein sequence ID" value="SEQ53355.1"/>
    <property type="molecule type" value="Genomic_DNA"/>
</dbReference>
<evidence type="ECO:0000313" key="10">
    <source>
        <dbReference type="Proteomes" id="UP000199114"/>
    </source>
</evidence>
<dbReference type="GO" id="GO:0004553">
    <property type="term" value="F:hydrolase activity, hydrolyzing O-glycosyl compounds"/>
    <property type="evidence" value="ECO:0007669"/>
    <property type="project" value="InterPro"/>
</dbReference>
<dbReference type="PROSITE" id="PS51766">
    <property type="entry name" value="DOCKERIN"/>
    <property type="match status" value="1"/>
</dbReference>
<comment type="similarity">
    <text evidence="1 6 7">Belongs to the peptidase S8 family.</text>
</comment>
<dbReference type="InterPro" id="IPR018247">
    <property type="entry name" value="EF_Hand_1_Ca_BS"/>
</dbReference>
<keyword evidence="9" id="KW-0121">Carboxypeptidase</keyword>
<dbReference type="InterPro" id="IPR016134">
    <property type="entry name" value="Dockerin_dom"/>
</dbReference>
<evidence type="ECO:0000313" key="9">
    <source>
        <dbReference type="EMBL" id="SEQ53355.1"/>
    </source>
</evidence>
<reference evidence="10" key="1">
    <citation type="submission" date="2016-10" db="EMBL/GenBank/DDBJ databases">
        <authorList>
            <person name="Varghese N."/>
            <person name="Submissions S."/>
        </authorList>
    </citation>
    <scope>NUCLEOTIDE SEQUENCE [LARGE SCALE GENOMIC DNA]</scope>
    <source>
        <strain evidence="10">DSM 25055</strain>
    </source>
</reference>
<dbReference type="SUPFAM" id="SSF63446">
    <property type="entry name" value="Type I dockerin domain"/>
    <property type="match status" value="1"/>
</dbReference>
<dbReference type="STRING" id="1186196.SAMN04489841_1990"/>
<dbReference type="Proteomes" id="UP000199114">
    <property type="component" value="Unassembled WGS sequence"/>
</dbReference>
<keyword evidence="3 6" id="KW-0378">Hydrolase</keyword>
<dbReference type="CDD" id="cd14256">
    <property type="entry name" value="Dockerin_I"/>
    <property type="match status" value="1"/>
</dbReference>
<dbReference type="InterPro" id="IPR050131">
    <property type="entry name" value="Peptidase_S8_subtilisin-like"/>
</dbReference>
<dbReference type="InterPro" id="IPR036852">
    <property type="entry name" value="Peptidase_S8/S53_dom_sf"/>
</dbReference>
<keyword evidence="10" id="KW-1185">Reference proteome</keyword>
<dbReference type="GO" id="GO:0004252">
    <property type="term" value="F:serine-type endopeptidase activity"/>
    <property type="evidence" value="ECO:0007669"/>
    <property type="project" value="UniProtKB-UniRule"/>
</dbReference>
<dbReference type="InterPro" id="IPR000209">
    <property type="entry name" value="Peptidase_S8/S53_dom"/>
</dbReference>
<dbReference type="Pfam" id="PF00404">
    <property type="entry name" value="Dockerin_1"/>
    <property type="match status" value="1"/>
</dbReference>
<evidence type="ECO:0000256" key="2">
    <source>
        <dbReference type="ARBA" id="ARBA00022670"/>
    </source>
</evidence>
<evidence type="ECO:0000256" key="7">
    <source>
        <dbReference type="RuleBase" id="RU003355"/>
    </source>
</evidence>
<dbReference type="PROSITE" id="PS00138">
    <property type="entry name" value="SUBTILASE_SER"/>
    <property type="match status" value="1"/>
</dbReference>
<dbReference type="GO" id="GO:0030246">
    <property type="term" value="F:carbohydrate binding"/>
    <property type="evidence" value="ECO:0007669"/>
    <property type="project" value="InterPro"/>
</dbReference>
<dbReference type="InterPro" id="IPR022398">
    <property type="entry name" value="Peptidase_S8_His-AS"/>
</dbReference>
<protein>
    <submittedName>
        <fullName evidence="9">Carboxypeptidase regulatory-like domain-containing protein</fullName>
    </submittedName>
</protein>
<dbReference type="InterPro" id="IPR013784">
    <property type="entry name" value="Carb-bd-like_fold"/>
</dbReference>
<dbReference type="OrthoDB" id="27270at2157"/>
<dbReference type="InterPro" id="IPR002105">
    <property type="entry name" value="Dockerin_1_rpt"/>
</dbReference>
<dbReference type="PANTHER" id="PTHR43806">
    <property type="entry name" value="PEPTIDASE S8"/>
    <property type="match status" value="1"/>
</dbReference>
<dbReference type="InterPro" id="IPR036439">
    <property type="entry name" value="Dockerin_dom_sf"/>
</dbReference>
<dbReference type="Pfam" id="PF00082">
    <property type="entry name" value="Peptidase_S8"/>
    <property type="match status" value="1"/>
</dbReference>
<dbReference type="GO" id="GO:0006508">
    <property type="term" value="P:proteolysis"/>
    <property type="evidence" value="ECO:0007669"/>
    <property type="project" value="UniProtKB-KW"/>
</dbReference>
<dbReference type="InterPro" id="IPR013783">
    <property type="entry name" value="Ig-like_fold"/>
</dbReference>
<dbReference type="InterPro" id="IPR023828">
    <property type="entry name" value="Peptidase_S8_Ser-AS"/>
</dbReference>
<evidence type="ECO:0000259" key="8">
    <source>
        <dbReference type="PROSITE" id="PS51766"/>
    </source>
</evidence>
<evidence type="ECO:0000256" key="5">
    <source>
        <dbReference type="PIRSR" id="PIRSR615500-1"/>
    </source>
</evidence>
<feature type="active site" description="Charge relay system" evidence="5 6">
    <location>
        <position position="244"/>
    </location>
</feature>
<dbReference type="PROSITE" id="PS00137">
    <property type="entry name" value="SUBTILASE_HIS"/>
    <property type="match status" value="1"/>
</dbReference>
<evidence type="ECO:0000256" key="1">
    <source>
        <dbReference type="ARBA" id="ARBA00011073"/>
    </source>
</evidence>
<feature type="domain" description="Dockerin" evidence="8">
    <location>
        <begin position="490"/>
        <end position="557"/>
    </location>
</feature>
<keyword evidence="2 6" id="KW-0645">Protease</keyword>
<name>A0A1H9GTF8_9EURY</name>
<dbReference type="RefSeq" id="WP_090616996.1">
    <property type="nucleotide sequence ID" value="NZ_FOFD01000002.1"/>
</dbReference>